<protein>
    <submittedName>
        <fullName evidence="2">Uncharacterized protein</fullName>
    </submittedName>
</protein>
<dbReference type="AlphaFoldDB" id="A0A075B2V8"/>
<keyword evidence="1" id="KW-0175">Coiled coil</keyword>
<sequence length="151" mass="17647">MLCVTAESNSGEYTAILDVFKSNFKLTGYSTGYKFYPELYWVHMNKEVRKYQRVQAIKALESANKALKANLKSKDEGRKRFLSAKIEAMNSKIAMADKYITKMKQLKEREEALLKKELLLENGLLMAKCARSYYRKRLYEYCPSTRNILNE</sequence>
<dbReference type="HOGENOM" id="CLU_1732517_0_0_1"/>
<feature type="coiled-coil region" evidence="1">
    <location>
        <begin position="57"/>
        <end position="116"/>
    </location>
</feature>
<evidence type="ECO:0000313" key="3">
    <source>
        <dbReference type="Proteomes" id="UP000030755"/>
    </source>
</evidence>
<accession>A0A075B2V8</accession>
<keyword evidence="3" id="KW-1185">Reference proteome</keyword>
<dbReference type="Proteomes" id="UP000030755">
    <property type="component" value="Unassembled WGS sequence"/>
</dbReference>
<name>A0A075B2V8_ROZAC</name>
<proteinExistence type="predicted"/>
<evidence type="ECO:0000313" key="2">
    <source>
        <dbReference type="EMBL" id="EPZ36674.1"/>
    </source>
</evidence>
<evidence type="ECO:0000256" key="1">
    <source>
        <dbReference type="SAM" id="Coils"/>
    </source>
</evidence>
<dbReference type="EMBL" id="KE560497">
    <property type="protein sequence ID" value="EPZ36674.1"/>
    <property type="molecule type" value="Genomic_DNA"/>
</dbReference>
<gene>
    <name evidence="2" type="ORF">O9G_006196</name>
</gene>
<reference evidence="2 3" key="1">
    <citation type="journal article" date="2013" name="Curr. Biol.">
        <title>Shared signatures of parasitism and phylogenomics unite Cryptomycota and microsporidia.</title>
        <authorList>
            <person name="James T.Y."/>
            <person name="Pelin A."/>
            <person name="Bonen L."/>
            <person name="Ahrendt S."/>
            <person name="Sain D."/>
            <person name="Corradi N."/>
            <person name="Stajich J.E."/>
        </authorList>
    </citation>
    <scope>NUCLEOTIDE SEQUENCE [LARGE SCALE GENOMIC DNA]</scope>
    <source>
        <strain evidence="2 3">CSF55</strain>
    </source>
</reference>
<organism evidence="2 3">
    <name type="scientific">Rozella allomycis (strain CSF55)</name>
    <dbReference type="NCBI Taxonomy" id="988480"/>
    <lineage>
        <taxon>Eukaryota</taxon>
        <taxon>Fungi</taxon>
        <taxon>Fungi incertae sedis</taxon>
        <taxon>Cryptomycota</taxon>
        <taxon>Cryptomycota incertae sedis</taxon>
        <taxon>Rozella</taxon>
    </lineage>
</organism>